<evidence type="ECO:0000256" key="7">
    <source>
        <dbReference type="ARBA" id="ARBA00022975"/>
    </source>
</evidence>
<keyword evidence="3 11" id="KW-0285">Flavoprotein</keyword>
<dbReference type="GO" id="GO:0016491">
    <property type="term" value="F:oxidoreductase activity"/>
    <property type="evidence" value="ECO:0007669"/>
    <property type="project" value="InterPro"/>
</dbReference>
<evidence type="ECO:0000256" key="12">
    <source>
        <dbReference type="PIRSR" id="PIRSR006816-1"/>
    </source>
</evidence>
<comment type="caution">
    <text evidence="11">Lacks conserved residue(s) required for the propagation of feature annotation.</text>
</comment>
<dbReference type="AlphaFoldDB" id="A0A1G7CXD8"/>
<evidence type="ECO:0000256" key="11">
    <source>
        <dbReference type="HAMAP-Rule" id="MF_01211"/>
    </source>
</evidence>
<dbReference type="UniPathway" id="UPA00070">
    <property type="reaction ID" value="UER00945"/>
</dbReference>
<gene>
    <name evidence="11" type="primary">pyrK</name>
    <name evidence="15" type="ORF">SAMN05661003_11126</name>
</gene>
<feature type="binding site" evidence="11 13">
    <location>
        <position position="237"/>
    </location>
    <ligand>
        <name>[2Fe-2S] cluster</name>
        <dbReference type="ChEBI" id="CHEBI:190135"/>
    </ligand>
</feature>
<dbReference type="Proteomes" id="UP000243205">
    <property type="component" value="Unassembled WGS sequence"/>
</dbReference>
<comment type="pathway">
    <text evidence="11">Pyrimidine metabolism; UMP biosynthesis via de novo pathway; orotate from (S)-dihydroorotate (NAD(+) route): step 1/1.</text>
</comment>
<dbReference type="Gene3D" id="2.10.240.10">
    <property type="entry name" value="Dihydroorotate dehydrogenase, electron transfer subunit"/>
    <property type="match status" value="1"/>
</dbReference>
<dbReference type="InterPro" id="IPR039261">
    <property type="entry name" value="FNR_nucleotide-bd"/>
</dbReference>
<evidence type="ECO:0000256" key="5">
    <source>
        <dbReference type="ARBA" id="ARBA00022723"/>
    </source>
</evidence>
<dbReference type="SUPFAM" id="SSF52343">
    <property type="entry name" value="Ferredoxin reductase-like, C-terminal NADP-linked domain"/>
    <property type="match status" value="1"/>
</dbReference>
<comment type="cofactor">
    <cofactor evidence="13">
        <name>[2Fe-2S] cluster</name>
        <dbReference type="ChEBI" id="CHEBI:190135"/>
    </cofactor>
    <text evidence="13">Binds 1 [2Fe-2S] cluster per subunit.</text>
</comment>
<keyword evidence="2 11" id="KW-0813">Transport</keyword>
<keyword evidence="9 11" id="KW-0408">Iron</keyword>
<dbReference type="HAMAP" id="MF_01211">
    <property type="entry name" value="DHODB_Fe_S_bind"/>
    <property type="match status" value="1"/>
</dbReference>
<comment type="cofactor">
    <cofactor evidence="11">
        <name>[2Fe-2S] cluster</name>
        <dbReference type="ChEBI" id="CHEBI:190135"/>
    </cofactor>
    <text evidence="11">Binds 1 [2Fe-2S] cluster per subunit.</text>
</comment>
<keyword evidence="16" id="KW-1185">Reference proteome</keyword>
<dbReference type="GO" id="GO:0051537">
    <property type="term" value="F:2 iron, 2 sulfur cluster binding"/>
    <property type="evidence" value="ECO:0007669"/>
    <property type="project" value="UniProtKB-KW"/>
</dbReference>
<feature type="binding site" evidence="11 13">
    <location>
        <position position="232"/>
    </location>
    <ligand>
        <name>[2Fe-2S] cluster</name>
        <dbReference type="ChEBI" id="CHEBI:190135"/>
    </ligand>
</feature>
<dbReference type="PRINTS" id="PR00409">
    <property type="entry name" value="PHDIOXRDTASE"/>
</dbReference>
<dbReference type="Gene3D" id="2.40.30.10">
    <property type="entry name" value="Translation factors"/>
    <property type="match status" value="1"/>
</dbReference>
<comment type="cofactor">
    <cofactor evidence="11 12">
        <name>FAD</name>
        <dbReference type="ChEBI" id="CHEBI:57692"/>
    </cofactor>
    <text evidence="11 12">Binds 1 FAD per subunit.</text>
</comment>
<keyword evidence="10 11" id="KW-0411">Iron-sulfur</keyword>
<feature type="domain" description="FAD-binding FR-type" evidence="14">
    <location>
        <begin position="1"/>
        <end position="110"/>
    </location>
</feature>
<feature type="binding site" evidence="11 13">
    <location>
        <position position="240"/>
    </location>
    <ligand>
        <name>[2Fe-2S] cluster</name>
        <dbReference type="ChEBI" id="CHEBI:190135"/>
    </ligand>
</feature>
<evidence type="ECO:0000256" key="13">
    <source>
        <dbReference type="PIRSR" id="PIRSR006816-2"/>
    </source>
</evidence>
<keyword evidence="8 11" id="KW-0249">Electron transport</keyword>
<evidence type="ECO:0000256" key="8">
    <source>
        <dbReference type="ARBA" id="ARBA00022982"/>
    </source>
</evidence>
<comment type="subunit">
    <text evidence="11">Heterotetramer of 2 PyrK and 2 PyrD type B subunits.</text>
</comment>
<dbReference type="InterPro" id="IPR019480">
    <property type="entry name" value="Dihydroorotate_DH_Fe-S-bd"/>
</dbReference>
<feature type="binding site" evidence="11 12">
    <location>
        <begin position="85"/>
        <end position="86"/>
    </location>
    <ligand>
        <name>FAD</name>
        <dbReference type="ChEBI" id="CHEBI:57692"/>
    </ligand>
</feature>
<sequence>MRDLETTVLYNRPLAGETWQLGLLAPDYDQLARPGQFVMLRLTAGSDPLLRRPFGIFRCRTLPPLCTGQASQPAVELLYKVVGRGTRLLSSLHSGDRVALLGPLGRGFDLTDCAPTALLVAGGIGVAPLYLLAEQLLRQGRQVRLLLGGRRRDDILAVTEFERLGVETYVATDDGSLGEQGLVTQVLERKLGRFPQASVFACGPMAMLRAVERLCRQAAVPLQVSLEALMACGVGACLGCVVPGQAHQEDQPDYRCTCKQGPVFDAQELLWPQEDSQ</sequence>
<dbReference type="PANTHER" id="PTHR43513">
    <property type="entry name" value="DIHYDROOROTATE DEHYDROGENASE B (NAD(+)), ELECTRON TRANSFER SUBUNIT"/>
    <property type="match status" value="1"/>
</dbReference>
<dbReference type="InterPro" id="IPR017927">
    <property type="entry name" value="FAD-bd_FR_type"/>
</dbReference>
<dbReference type="InterPro" id="IPR012165">
    <property type="entry name" value="Cyt_c3_hydrogenase_gsu"/>
</dbReference>
<evidence type="ECO:0000256" key="10">
    <source>
        <dbReference type="ARBA" id="ARBA00023014"/>
    </source>
</evidence>
<organism evidence="15 16">
    <name type="scientific">Desulfuromonas thiophila</name>
    <dbReference type="NCBI Taxonomy" id="57664"/>
    <lineage>
        <taxon>Bacteria</taxon>
        <taxon>Pseudomonadati</taxon>
        <taxon>Thermodesulfobacteriota</taxon>
        <taxon>Desulfuromonadia</taxon>
        <taxon>Desulfuromonadales</taxon>
        <taxon>Desulfuromonadaceae</taxon>
        <taxon>Desulfuromonas</taxon>
    </lineage>
</organism>
<dbReference type="PANTHER" id="PTHR43513:SF3">
    <property type="entry name" value="DIHYDROOROTATE DEHYDROGENASE B (NAD(+)), ELECTRON TRANSFER SUBUNIT-RELATED"/>
    <property type="match status" value="1"/>
</dbReference>
<proteinExistence type="inferred from homology"/>
<keyword evidence="5 11" id="KW-0479">Metal-binding</keyword>
<dbReference type="Pfam" id="PF10418">
    <property type="entry name" value="DHODB_Fe-S_bind"/>
    <property type="match status" value="1"/>
</dbReference>
<evidence type="ECO:0000256" key="4">
    <source>
        <dbReference type="ARBA" id="ARBA00022714"/>
    </source>
</evidence>
<evidence type="ECO:0000256" key="9">
    <source>
        <dbReference type="ARBA" id="ARBA00023004"/>
    </source>
</evidence>
<dbReference type="InterPro" id="IPR037117">
    <property type="entry name" value="Dihydroorotate_DH_ele_sf"/>
</dbReference>
<evidence type="ECO:0000256" key="6">
    <source>
        <dbReference type="ARBA" id="ARBA00022827"/>
    </source>
</evidence>
<reference evidence="16" key="1">
    <citation type="submission" date="2016-10" db="EMBL/GenBank/DDBJ databases">
        <authorList>
            <person name="Varghese N."/>
            <person name="Submissions S."/>
        </authorList>
    </citation>
    <scope>NUCLEOTIDE SEQUENCE [LARGE SCALE GENOMIC DNA]</scope>
    <source>
        <strain evidence="16">DSM 8987</strain>
    </source>
</reference>
<dbReference type="Gene3D" id="3.40.50.80">
    <property type="entry name" value="Nucleotide-binding domain of ferredoxin-NADP reductase (FNR) module"/>
    <property type="match status" value="1"/>
</dbReference>
<dbReference type="PROSITE" id="PS51384">
    <property type="entry name" value="FAD_FR"/>
    <property type="match status" value="1"/>
</dbReference>
<keyword evidence="4 11" id="KW-0001">2Fe-2S</keyword>
<dbReference type="PIRSF" id="PIRSF006816">
    <property type="entry name" value="Cyc3_hyd_g"/>
    <property type="match status" value="1"/>
</dbReference>
<dbReference type="STRING" id="57664.SAMN05661003_11126"/>
<dbReference type="InterPro" id="IPR001433">
    <property type="entry name" value="OxRdtase_FAD/NAD-bd"/>
</dbReference>
<dbReference type="GO" id="GO:0044205">
    <property type="term" value="P:'de novo' UMP biosynthetic process"/>
    <property type="evidence" value="ECO:0007669"/>
    <property type="project" value="UniProtKB-UniRule"/>
</dbReference>
<dbReference type="InterPro" id="IPR050353">
    <property type="entry name" value="PyrK_electron_transfer"/>
</dbReference>
<dbReference type="InterPro" id="IPR017938">
    <property type="entry name" value="Riboflavin_synthase-like_b-brl"/>
</dbReference>
<accession>A0A1G7CXD8</accession>
<evidence type="ECO:0000259" key="14">
    <source>
        <dbReference type="PROSITE" id="PS51384"/>
    </source>
</evidence>
<dbReference type="EMBL" id="FNAQ01000011">
    <property type="protein sequence ID" value="SDE43959.1"/>
    <property type="molecule type" value="Genomic_DNA"/>
</dbReference>
<dbReference type="GO" id="GO:0050660">
    <property type="term" value="F:flavin adenine dinucleotide binding"/>
    <property type="evidence" value="ECO:0007669"/>
    <property type="project" value="InterPro"/>
</dbReference>
<comment type="similarity">
    <text evidence="1 11">Belongs to the PyrK family.</text>
</comment>
<evidence type="ECO:0000256" key="2">
    <source>
        <dbReference type="ARBA" id="ARBA00022448"/>
    </source>
</evidence>
<evidence type="ECO:0000313" key="16">
    <source>
        <dbReference type="Proteomes" id="UP000243205"/>
    </source>
</evidence>
<name>A0A1G7CXD8_9BACT</name>
<evidence type="ECO:0000313" key="15">
    <source>
        <dbReference type="EMBL" id="SDE43959.1"/>
    </source>
</evidence>
<dbReference type="OrthoDB" id="9796486at2"/>
<dbReference type="CDD" id="cd06218">
    <property type="entry name" value="DHOD_e_trans"/>
    <property type="match status" value="1"/>
</dbReference>
<feature type="binding site" evidence="11 13">
    <location>
        <position position="258"/>
    </location>
    <ligand>
        <name>[2Fe-2S] cluster</name>
        <dbReference type="ChEBI" id="CHEBI:190135"/>
    </ligand>
</feature>
<dbReference type="InterPro" id="IPR023455">
    <property type="entry name" value="Dihydroorotate_DHASE_ETsu"/>
</dbReference>
<evidence type="ECO:0000256" key="1">
    <source>
        <dbReference type="ARBA" id="ARBA00006422"/>
    </source>
</evidence>
<dbReference type="SUPFAM" id="SSF63380">
    <property type="entry name" value="Riboflavin synthase domain-like"/>
    <property type="match status" value="1"/>
</dbReference>
<comment type="function">
    <text evidence="11">Responsible for channeling the electrons from the oxidation of dihydroorotate from the FMN redox center in the PyrD type B subunit to the ultimate electron acceptor NAD(+).</text>
</comment>
<evidence type="ECO:0000256" key="3">
    <source>
        <dbReference type="ARBA" id="ARBA00022630"/>
    </source>
</evidence>
<dbReference type="GO" id="GO:0009055">
    <property type="term" value="F:electron transfer activity"/>
    <property type="evidence" value="ECO:0007669"/>
    <property type="project" value="UniProtKB-UniRule"/>
</dbReference>
<dbReference type="GO" id="GO:0046872">
    <property type="term" value="F:metal ion binding"/>
    <property type="evidence" value="ECO:0007669"/>
    <property type="project" value="UniProtKB-KW"/>
</dbReference>
<dbReference type="RefSeq" id="WP_092079043.1">
    <property type="nucleotide sequence ID" value="NZ_FNAQ01000011.1"/>
</dbReference>
<dbReference type="Pfam" id="PF00175">
    <property type="entry name" value="NAD_binding_1"/>
    <property type="match status" value="1"/>
</dbReference>
<keyword evidence="6 11" id="KW-0274">FAD</keyword>
<protein>
    <recommendedName>
        <fullName evidence="11">Dihydroorotate dehydrogenase B (NAD(+)), electron transfer subunit</fullName>
    </recommendedName>
    <alternativeName>
        <fullName evidence="11">Dihydroorotate oxidase B, electron transfer subunit</fullName>
    </alternativeName>
</protein>
<keyword evidence="7 11" id="KW-0665">Pyrimidine biosynthesis</keyword>